<dbReference type="KEGG" id="ath:AT1G59724"/>
<proteinExistence type="predicted"/>
<evidence type="ECO:0000313" key="5">
    <source>
        <dbReference type="Proteomes" id="UP000434276"/>
    </source>
</evidence>
<dbReference type="SMR" id="A0A654EJI7"/>
<dbReference type="RefSeq" id="NP_001323095.1">
    <property type="nucleotide sequence ID" value="NM_001333866.1"/>
</dbReference>
<dbReference type="Proteomes" id="UP000426265">
    <property type="component" value="Unassembled WGS sequence"/>
</dbReference>
<name>A0A654EJI7_ARATH</name>
<dbReference type="GeneID" id="28717382"/>
<dbReference type="AlphaFoldDB" id="A0A654EJI7"/>
<evidence type="ECO:0000313" key="3">
    <source>
        <dbReference type="EMBL" id="VYS49473.1"/>
    </source>
</evidence>
<dbReference type="OrthoDB" id="1095817at2759"/>
<dbReference type="ExpressionAtlas" id="A0A654EJI7">
    <property type="expression patterns" value="baseline"/>
</dbReference>
<dbReference type="EMBL" id="CACSHJ010000087">
    <property type="protein sequence ID" value="CAA0303031.1"/>
    <property type="molecule type" value="Genomic_DNA"/>
</dbReference>
<evidence type="ECO:0000313" key="1">
    <source>
        <dbReference type="Araport" id="AT1G59724"/>
    </source>
</evidence>
<evidence type="ECO:0000313" key="4">
    <source>
        <dbReference type="Proteomes" id="UP000426265"/>
    </source>
</evidence>
<protein>
    <submittedName>
        <fullName evidence="3">Uncharacterized protein</fullName>
    </submittedName>
</protein>
<dbReference type="Proteomes" id="UP000434276">
    <property type="component" value="Unassembled WGS sequence"/>
</dbReference>
<dbReference type="OMA" id="PNKESWS"/>
<reference evidence="3 4" key="1">
    <citation type="submission" date="2019-11" db="EMBL/GenBank/DDBJ databases">
        <authorList>
            <person name="Jiao W.-B."/>
            <person name="Schneeberger K."/>
        </authorList>
    </citation>
    <scope>NUCLEOTIDE SEQUENCE [LARGE SCALE GENOMIC DNA]</scope>
    <source>
        <strain evidence="4">cv. An-1</strain>
        <strain evidence="5">cv. C24</strain>
    </source>
</reference>
<accession>A0A654EJI7</accession>
<evidence type="ECO:0000313" key="2">
    <source>
        <dbReference type="EMBL" id="CAA0303031.1"/>
    </source>
</evidence>
<organism evidence="3 4">
    <name type="scientific">Arabidopsis thaliana</name>
    <name type="common">Mouse-ear cress</name>
    <dbReference type="NCBI Taxonomy" id="3702"/>
    <lineage>
        <taxon>Eukaryota</taxon>
        <taxon>Viridiplantae</taxon>
        <taxon>Streptophyta</taxon>
        <taxon>Embryophyta</taxon>
        <taxon>Tracheophyta</taxon>
        <taxon>Spermatophyta</taxon>
        <taxon>Magnoliopsida</taxon>
        <taxon>eudicotyledons</taxon>
        <taxon>Gunneridae</taxon>
        <taxon>Pentapetalae</taxon>
        <taxon>rosids</taxon>
        <taxon>malvids</taxon>
        <taxon>Brassicales</taxon>
        <taxon>Brassicaceae</taxon>
        <taxon>Camelineae</taxon>
        <taxon>Arabidopsis</taxon>
    </lineage>
</organism>
<dbReference type="EMBL" id="CACRSJ010000104">
    <property type="protein sequence ID" value="VYS49473.1"/>
    <property type="molecule type" value="Genomic_DNA"/>
</dbReference>
<gene>
    <name evidence="1" type="ordered locus">At1g59724</name>
    <name evidence="3" type="ORF">AN1_LOCUS4950</name>
    <name evidence="2" type="ORF">C24_LOCUS4826</name>
</gene>
<sequence length="76" mass="8747">MGNWTFRLGDTYQDTKQKALTCIYSFPGVISVRYNPQMNAFCVFGEGINEAEIQRKVDEIYNPNKESWSLVCCTPE</sequence>
<dbReference type="Araport" id="AT1G59724"/>